<dbReference type="Proteomes" id="UP000034600">
    <property type="component" value="Unassembled WGS sequence"/>
</dbReference>
<dbReference type="EMBL" id="LCPO01000022">
    <property type="protein sequence ID" value="KKU98571.1"/>
    <property type="molecule type" value="Genomic_DNA"/>
</dbReference>
<dbReference type="SUPFAM" id="SSF141000">
    <property type="entry name" value="Glu-tRNAGln amidotransferase C subunit"/>
    <property type="match status" value="1"/>
</dbReference>
<dbReference type="Pfam" id="PF02686">
    <property type="entry name" value="GatC"/>
    <property type="match status" value="1"/>
</dbReference>
<dbReference type="AlphaFoldDB" id="A0A0G1UWY0"/>
<dbReference type="Gene3D" id="1.10.20.60">
    <property type="entry name" value="Glu-tRNAGln amidotransferase C subunit, N-terminal domain"/>
    <property type="match status" value="1"/>
</dbReference>
<name>A0A0G1UWY0_9BACT</name>
<evidence type="ECO:0000313" key="1">
    <source>
        <dbReference type="EMBL" id="KKU98571.1"/>
    </source>
</evidence>
<proteinExistence type="predicted"/>
<dbReference type="NCBIfam" id="TIGR00135">
    <property type="entry name" value="gatC"/>
    <property type="match status" value="1"/>
</dbReference>
<protein>
    <submittedName>
        <fullName evidence="1">Aspartyl/glutamyl-tRNA amidotransferase subunit C</fullName>
    </submittedName>
</protein>
<evidence type="ECO:0000313" key="2">
    <source>
        <dbReference type="Proteomes" id="UP000034600"/>
    </source>
</evidence>
<accession>A0A0G1UWY0</accession>
<gene>
    <name evidence="1" type="ORF">UY32_C0022G0006</name>
</gene>
<sequence length="100" mass="11014">MSLAKDKIQHIADLAKLDLLPEEKERLPKDLADILSYVEALQRLTIDGVADTGQITGLTNQLAEDKITNTYDRAILLSNLPPARQADGFVKVKSVLGRET</sequence>
<comment type="caution">
    <text evidence="1">The sequence shown here is derived from an EMBL/GenBank/DDBJ whole genome shotgun (WGS) entry which is preliminary data.</text>
</comment>
<reference evidence="1 2" key="1">
    <citation type="journal article" date="2015" name="Nature">
        <title>rRNA introns, odd ribosomes, and small enigmatic genomes across a large radiation of phyla.</title>
        <authorList>
            <person name="Brown C.T."/>
            <person name="Hug L.A."/>
            <person name="Thomas B.C."/>
            <person name="Sharon I."/>
            <person name="Castelle C.J."/>
            <person name="Singh A."/>
            <person name="Wilkins M.J."/>
            <person name="Williams K.H."/>
            <person name="Banfield J.F."/>
        </authorList>
    </citation>
    <scope>NUCLEOTIDE SEQUENCE [LARGE SCALE GENOMIC DNA]</scope>
</reference>
<dbReference type="InterPro" id="IPR003837">
    <property type="entry name" value="GatC"/>
</dbReference>
<dbReference type="InterPro" id="IPR036113">
    <property type="entry name" value="Asp/Glu-ADT_sf_sub_c"/>
</dbReference>
<dbReference type="GO" id="GO:0006450">
    <property type="term" value="P:regulation of translational fidelity"/>
    <property type="evidence" value="ECO:0007669"/>
    <property type="project" value="InterPro"/>
</dbReference>
<keyword evidence="1" id="KW-0808">Transferase</keyword>
<organism evidence="1 2">
    <name type="scientific">Candidatus Jorgensenbacteria bacterium GW2011_GWC1_48_8</name>
    <dbReference type="NCBI Taxonomy" id="1618666"/>
    <lineage>
        <taxon>Bacteria</taxon>
        <taxon>Candidatus Joergenseniibacteriota</taxon>
    </lineage>
</organism>
<dbReference type="GO" id="GO:0016740">
    <property type="term" value="F:transferase activity"/>
    <property type="evidence" value="ECO:0007669"/>
    <property type="project" value="UniProtKB-KW"/>
</dbReference>